<dbReference type="PANTHER" id="PTHR48445">
    <property type="entry name" value="OS02G0782100 PROTEIN"/>
    <property type="match status" value="1"/>
</dbReference>
<protein>
    <submittedName>
        <fullName evidence="2">Uncharacterized protein</fullName>
    </submittedName>
</protein>
<feature type="region of interest" description="Disordered" evidence="1">
    <location>
        <begin position="1"/>
        <end position="115"/>
    </location>
</feature>
<feature type="compositionally biased region" description="Acidic residues" evidence="1">
    <location>
        <begin position="52"/>
        <end position="62"/>
    </location>
</feature>
<dbReference type="AlphaFoldDB" id="S8C0H2"/>
<evidence type="ECO:0000256" key="1">
    <source>
        <dbReference type="SAM" id="MobiDB-lite"/>
    </source>
</evidence>
<name>S8C0H2_9LAMI</name>
<dbReference type="Proteomes" id="UP000015453">
    <property type="component" value="Unassembled WGS sequence"/>
</dbReference>
<dbReference type="PANTHER" id="PTHR48445:SF1">
    <property type="entry name" value="OS02G0782100 PROTEIN"/>
    <property type="match status" value="1"/>
</dbReference>
<keyword evidence="3" id="KW-1185">Reference proteome</keyword>
<gene>
    <name evidence="2" type="ORF">M569_16916</name>
</gene>
<comment type="caution">
    <text evidence="2">The sequence shown here is derived from an EMBL/GenBank/DDBJ whole genome shotgun (WGS) entry which is preliminary data.</text>
</comment>
<feature type="compositionally biased region" description="Basic and acidic residues" evidence="1">
    <location>
        <begin position="94"/>
        <end position="103"/>
    </location>
</feature>
<proteinExistence type="predicted"/>
<reference evidence="2 3" key="1">
    <citation type="journal article" date="2013" name="BMC Genomics">
        <title>The miniature genome of a carnivorous plant Genlisea aurea contains a low number of genes and short non-coding sequences.</title>
        <authorList>
            <person name="Leushkin E.V."/>
            <person name="Sutormin R.A."/>
            <person name="Nabieva E.R."/>
            <person name="Penin A.A."/>
            <person name="Kondrashov A.S."/>
            <person name="Logacheva M.D."/>
        </authorList>
    </citation>
    <scope>NUCLEOTIDE SEQUENCE [LARGE SCALE GENOMIC DNA]</scope>
</reference>
<sequence length="199" mass="22401">IGSKRSRKATKGLREDAFEGRPEAAEPLDLLDVQKTRSALASQHPKTRSSDDSADVDAPEIDSEGRMIIRDDDDDDDKVHRQKAKKNKSTVTEADGKVEDASRKPTTRKRARTSEKGTGWCYVGKEYASEKARGDVRRKDKLEPYAYWPLDRKMLSRRPEHRVAARKGMANVAKLRKKVEGKSVANALSVRALVSKKRK</sequence>
<feature type="non-terminal residue" evidence="2">
    <location>
        <position position="199"/>
    </location>
</feature>
<feature type="compositionally biased region" description="Basic residues" evidence="1">
    <location>
        <begin position="1"/>
        <end position="11"/>
    </location>
</feature>
<evidence type="ECO:0000313" key="3">
    <source>
        <dbReference type="Proteomes" id="UP000015453"/>
    </source>
</evidence>
<feature type="non-terminal residue" evidence="2">
    <location>
        <position position="1"/>
    </location>
</feature>
<evidence type="ECO:0000313" key="2">
    <source>
        <dbReference type="EMBL" id="EPS57901.1"/>
    </source>
</evidence>
<accession>S8C0H2</accession>
<feature type="compositionally biased region" description="Basic and acidic residues" evidence="1">
    <location>
        <begin position="12"/>
        <end position="24"/>
    </location>
</feature>
<dbReference type="EMBL" id="AUSU01009724">
    <property type="protein sequence ID" value="EPS57901.1"/>
    <property type="molecule type" value="Genomic_DNA"/>
</dbReference>
<dbReference type="OrthoDB" id="2192888at2759"/>
<organism evidence="2 3">
    <name type="scientific">Genlisea aurea</name>
    <dbReference type="NCBI Taxonomy" id="192259"/>
    <lineage>
        <taxon>Eukaryota</taxon>
        <taxon>Viridiplantae</taxon>
        <taxon>Streptophyta</taxon>
        <taxon>Embryophyta</taxon>
        <taxon>Tracheophyta</taxon>
        <taxon>Spermatophyta</taxon>
        <taxon>Magnoliopsida</taxon>
        <taxon>eudicotyledons</taxon>
        <taxon>Gunneridae</taxon>
        <taxon>Pentapetalae</taxon>
        <taxon>asterids</taxon>
        <taxon>lamiids</taxon>
        <taxon>Lamiales</taxon>
        <taxon>Lentibulariaceae</taxon>
        <taxon>Genlisea</taxon>
    </lineage>
</organism>